<dbReference type="PRINTS" id="PR00757">
    <property type="entry name" value="AMINEOXDASEF"/>
</dbReference>
<organism evidence="6 7">
    <name type="scientific">Agromyces lapidis</name>
    <dbReference type="NCBI Taxonomy" id="279574"/>
    <lineage>
        <taxon>Bacteria</taxon>
        <taxon>Bacillati</taxon>
        <taxon>Actinomycetota</taxon>
        <taxon>Actinomycetes</taxon>
        <taxon>Micrococcales</taxon>
        <taxon>Microbacteriaceae</taxon>
        <taxon>Agromyces</taxon>
    </lineage>
</organism>
<sequence>MSDASGCHRPSPWHPLASFRARAPRTASESETKKIMERIETDVVIVGAGAAGLTAANKLKDAGESVVVLEARDRVGGRLWTGDVDGAMLEIGGQWVSPDQDALIETLAELGLETYTRYREGKNVYIAEDGERRLFEGEIFPVPAKTEGEIVGLIEKLDALVAEIDPDAPWEHPRAKELDEISFAEWLGTQTDDEEAKLNIGMFIAGAMLTKPTHAFSALQALLMAASAGSFSNLVDADFILDARVVGGLQQVPLGLAAKLGDAVRLNQPVRKIRWNPDDLAEGVVAVTDSIEVHAKRVILAVPPILYSRISYEPPLPRRQHQLHQHLSMGFVIKVHAVYETPFWREQGLSGTAFSPYELSHEAYDNTNHGDTRGTLVGFVSDEEADGVFALSAEERKAKILESLSHYYGPEALDPVVYYESDWGSEEWTRGAYAASFDMGGLARYGADLRKNVGPIHFACSDMAGKGYQHVDGAIRMGRLVAEQILNEQSLAS</sequence>
<reference evidence="6 7" key="1">
    <citation type="submission" date="2024-09" db="EMBL/GenBank/DDBJ databases">
        <authorList>
            <person name="Sun Q."/>
            <person name="Mori K."/>
        </authorList>
    </citation>
    <scope>NUCLEOTIDE SEQUENCE [LARGE SCALE GENOMIC DNA]</scope>
    <source>
        <strain evidence="6 7">JCM 14321</strain>
    </source>
</reference>
<dbReference type="PANTHER" id="PTHR43563">
    <property type="entry name" value="AMINE OXIDASE"/>
    <property type="match status" value="1"/>
</dbReference>
<dbReference type="InterPro" id="IPR002937">
    <property type="entry name" value="Amino_oxidase"/>
</dbReference>
<comment type="caution">
    <text evidence="6">The sequence shown here is derived from an EMBL/GenBank/DDBJ whole genome shotgun (WGS) entry which is preliminary data.</text>
</comment>
<evidence type="ECO:0000313" key="7">
    <source>
        <dbReference type="Proteomes" id="UP001589667"/>
    </source>
</evidence>
<dbReference type="Pfam" id="PF01593">
    <property type="entry name" value="Amino_oxidase"/>
    <property type="match status" value="1"/>
</dbReference>
<feature type="region of interest" description="Disordered" evidence="4">
    <location>
        <begin position="1"/>
        <end position="33"/>
    </location>
</feature>
<dbReference type="Proteomes" id="UP001589667">
    <property type="component" value="Unassembled WGS sequence"/>
</dbReference>
<dbReference type="SUPFAM" id="SSF54373">
    <property type="entry name" value="FAD-linked reductases, C-terminal domain"/>
    <property type="match status" value="1"/>
</dbReference>
<dbReference type="SUPFAM" id="SSF51905">
    <property type="entry name" value="FAD/NAD(P)-binding domain"/>
    <property type="match status" value="1"/>
</dbReference>
<evidence type="ECO:0000256" key="4">
    <source>
        <dbReference type="SAM" id="MobiDB-lite"/>
    </source>
</evidence>
<dbReference type="RefSeq" id="WP_281349928.1">
    <property type="nucleotide sequence ID" value="NZ_BAAANI010000004.1"/>
</dbReference>
<name>A0ABV5SSX7_9MICO</name>
<dbReference type="InterPro" id="IPR050703">
    <property type="entry name" value="Flavin_MAO"/>
</dbReference>
<dbReference type="Gene3D" id="3.50.50.60">
    <property type="entry name" value="FAD/NAD(P)-binding domain"/>
    <property type="match status" value="1"/>
</dbReference>
<gene>
    <name evidence="6" type="ORF">ACFFQV_14195</name>
</gene>
<evidence type="ECO:0000259" key="5">
    <source>
        <dbReference type="Pfam" id="PF01593"/>
    </source>
</evidence>
<keyword evidence="7" id="KW-1185">Reference proteome</keyword>
<feature type="domain" description="Amine oxidase" evidence="5">
    <location>
        <begin position="51"/>
        <end position="486"/>
    </location>
</feature>
<evidence type="ECO:0000256" key="2">
    <source>
        <dbReference type="ARBA" id="ARBA00005995"/>
    </source>
</evidence>
<comment type="similarity">
    <text evidence="2">Belongs to the flavin monoamine oxidase family.</text>
</comment>
<dbReference type="PANTHER" id="PTHR43563:SF1">
    <property type="entry name" value="AMINE OXIDASE [FLAVIN-CONTAINING] B"/>
    <property type="match status" value="1"/>
</dbReference>
<dbReference type="InterPro" id="IPR036188">
    <property type="entry name" value="FAD/NAD-bd_sf"/>
</dbReference>
<dbReference type="InterPro" id="IPR001613">
    <property type="entry name" value="Flavin_amine_oxidase"/>
</dbReference>
<comment type="cofactor">
    <cofactor evidence="1">
        <name>FAD</name>
        <dbReference type="ChEBI" id="CHEBI:57692"/>
    </cofactor>
</comment>
<protein>
    <submittedName>
        <fullName evidence="6">Flavin monoamine oxidase family protein</fullName>
    </submittedName>
</protein>
<evidence type="ECO:0000313" key="6">
    <source>
        <dbReference type="EMBL" id="MFB9643445.1"/>
    </source>
</evidence>
<keyword evidence="3" id="KW-0560">Oxidoreductase</keyword>
<proteinExistence type="inferred from homology"/>
<evidence type="ECO:0000256" key="3">
    <source>
        <dbReference type="ARBA" id="ARBA00023002"/>
    </source>
</evidence>
<accession>A0ABV5SSX7</accession>
<evidence type="ECO:0000256" key="1">
    <source>
        <dbReference type="ARBA" id="ARBA00001974"/>
    </source>
</evidence>
<dbReference type="EMBL" id="JBHMBL010000003">
    <property type="protein sequence ID" value="MFB9643445.1"/>
    <property type="molecule type" value="Genomic_DNA"/>
</dbReference>